<dbReference type="GO" id="GO:0005737">
    <property type="term" value="C:cytoplasm"/>
    <property type="evidence" value="ECO:0007669"/>
    <property type="project" value="TreeGrafter"/>
</dbReference>
<keyword evidence="3" id="KW-1185">Reference proteome</keyword>
<dbReference type="PANTHER" id="PTHR12232:SF15">
    <property type="entry name" value="SH3 DOMAIN-BINDING GLUTAMIC ACID-RICH PROTEIN HOMOLOG"/>
    <property type="match status" value="1"/>
</dbReference>
<dbReference type="PANTHER" id="PTHR12232">
    <property type="entry name" value="SH3 DOMAIN-BINDING GLUTAMIC ACID-RICH-LIKE PROTEIN"/>
    <property type="match status" value="1"/>
</dbReference>
<organism evidence="3 4">
    <name type="scientific">Actinia tenebrosa</name>
    <name type="common">Australian red waratah sea anemone</name>
    <dbReference type="NCBI Taxonomy" id="6105"/>
    <lineage>
        <taxon>Eukaryota</taxon>
        <taxon>Metazoa</taxon>
        <taxon>Cnidaria</taxon>
        <taxon>Anthozoa</taxon>
        <taxon>Hexacorallia</taxon>
        <taxon>Actiniaria</taxon>
        <taxon>Actiniidae</taxon>
        <taxon>Actinia</taxon>
    </lineage>
</organism>
<name>A0A6P8INB4_ACTTE</name>
<proteinExistence type="inferred from homology"/>
<accession>A0A6P8INB4</accession>
<evidence type="ECO:0000313" key="4">
    <source>
        <dbReference type="RefSeq" id="XP_031568536.1"/>
    </source>
</evidence>
<protein>
    <recommendedName>
        <fullName evidence="2">SH3 domain-binding glutamic acid-rich-like protein</fullName>
    </recommendedName>
</protein>
<evidence type="ECO:0000313" key="3">
    <source>
        <dbReference type="Proteomes" id="UP000515163"/>
    </source>
</evidence>
<dbReference type="InterPro" id="IPR051033">
    <property type="entry name" value="SH3BGR"/>
</dbReference>
<dbReference type="InterPro" id="IPR036249">
    <property type="entry name" value="Thioredoxin-like_sf"/>
</dbReference>
<dbReference type="RefSeq" id="XP_031568536.1">
    <property type="nucleotide sequence ID" value="XM_031712676.1"/>
</dbReference>
<dbReference type="Proteomes" id="UP000515163">
    <property type="component" value="Unplaced"/>
</dbReference>
<dbReference type="FunCoup" id="A0A6P8INB4">
    <property type="interactions" value="387"/>
</dbReference>
<dbReference type="KEGG" id="aten:116303176"/>
<dbReference type="GeneID" id="116303176"/>
<evidence type="ECO:0000256" key="2">
    <source>
        <dbReference type="PIRNR" id="PIRNR008142"/>
    </source>
</evidence>
<evidence type="ECO:0000256" key="1">
    <source>
        <dbReference type="ARBA" id="ARBA00007764"/>
    </source>
</evidence>
<dbReference type="InterPro" id="IPR006993">
    <property type="entry name" value="Glut_rich_SH3-bd"/>
</dbReference>
<dbReference type="PIRSF" id="PIRSF008142">
    <property type="entry name" value="SH3-bind_E-rich_L"/>
    <property type="match status" value="1"/>
</dbReference>
<dbReference type="AlphaFoldDB" id="A0A6P8INB4"/>
<dbReference type="SUPFAM" id="SSF52833">
    <property type="entry name" value="Thioredoxin-like"/>
    <property type="match status" value="1"/>
</dbReference>
<dbReference type="OrthoDB" id="9932926at2759"/>
<dbReference type="InParanoid" id="A0A6P8INB4"/>
<dbReference type="Gene3D" id="3.40.30.10">
    <property type="entry name" value="Glutaredoxin"/>
    <property type="match status" value="1"/>
</dbReference>
<sequence length="94" mass="10876">MSGKIVLYFSSASGNQEIKKQQIKIQQVLDGKKIPYTILDISSDADLRTKMRELMDDEKALPPQIFNGDQYCGNFQRFEEAIEEETLEQFLKLE</sequence>
<dbReference type="PROSITE" id="PS51354">
    <property type="entry name" value="GLUTAREDOXIN_2"/>
    <property type="match status" value="1"/>
</dbReference>
<gene>
    <name evidence="4" type="primary">LOC116303176</name>
</gene>
<reference evidence="4" key="1">
    <citation type="submission" date="2025-08" db="UniProtKB">
        <authorList>
            <consortium name="RefSeq"/>
        </authorList>
    </citation>
    <scope>IDENTIFICATION</scope>
    <source>
        <tissue evidence="4">Tentacle</tissue>
    </source>
</reference>
<dbReference type="Pfam" id="PF04908">
    <property type="entry name" value="SH3BGR"/>
    <property type="match status" value="1"/>
</dbReference>
<comment type="similarity">
    <text evidence="1 2">Belongs to the SH3BGR family.</text>
</comment>